<dbReference type="Pfam" id="PF13546">
    <property type="entry name" value="DDE_5"/>
    <property type="match status" value="1"/>
</dbReference>
<dbReference type="eggNOG" id="COG5659">
    <property type="taxonomic scope" value="Bacteria"/>
</dbReference>
<evidence type="ECO:0000259" key="1">
    <source>
        <dbReference type="Pfam" id="PF13546"/>
    </source>
</evidence>
<dbReference type="PANTHER" id="PTHR33627:SF1">
    <property type="entry name" value="TRANSPOSASE"/>
    <property type="match status" value="1"/>
</dbReference>
<dbReference type="SUPFAM" id="SSF53098">
    <property type="entry name" value="Ribonuclease H-like"/>
    <property type="match status" value="1"/>
</dbReference>
<dbReference type="InterPro" id="IPR039365">
    <property type="entry name" value="IS701-like"/>
</dbReference>
<proteinExistence type="predicted"/>
<dbReference type="InterPro" id="IPR012337">
    <property type="entry name" value="RNaseH-like_sf"/>
</dbReference>
<dbReference type="PANTHER" id="PTHR33627">
    <property type="entry name" value="TRANSPOSASE"/>
    <property type="match status" value="1"/>
</dbReference>
<comment type="caution">
    <text evidence="2">The sequence shown here is derived from an EMBL/GenBank/DDBJ whole genome shotgun (WGS) entry which is preliminary data.</text>
</comment>
<dbReference type="EMBL" id="AWGB01000011">
    <property type="protein sequence ID" value="ESQ92619.1"/>
    <property type="molecule type" value="Genomic_DNA"/>
</dbReference>
<dbReference type="NCBIfam" id="NF033540">
    <property type="entry name" value="transpos_IS701"/>
    <property type="match status" value="1"/>
</dbReference>
<dbReference type="PATRIC" id="fig|1121022.4.peg.1464"/>
<gene>
    <name evidence="2" type="ORF">ABENE_07315</name>
</gene>
<protein>
    <recommendedName>
        <fullName evidence="1">Transposase IS701-like DDE domain-containing protein</fullName>
    </recommendedName>
</protein>
<sequence>MLPQIEQHGPIKAWIIDDTGFPKKGKHSVGVARQYCGQLGKQDNCQVAVSLSVANAAASLPIAYRLYLPETWCDDPERRRKVKVPEEIGFQTKPAIALDQVRTAKTAGVAPGVVLADAGYGADGSFHAGLTTLGLTYVVGVQPTLSVWRPGQAPLPPKPWSGRGRPPSLLQRNPDHAPISAKALARELPPEAWKTVCWREGTNVDLSSRFTALWLHPASRDYNLTEPRPEEWLLIEWPEGDEAPLKYWLATLPADTSLEDLVSIAKLRWRIERDYQELKQELGLGLTKAEVRGWNPLGSSIFSMT</sequence>
<dbReference type="Proteomes" id="UP000017837">
    <property type="component" value="Unassembled WGS sequence"/>
</dbReference>
<accession>V4PYY1</accession>
<dbReference type="STRING" id="1121022.GCA_000376105_02853"/>
<dbReference type="InterPro" id="IPR038721">
    <property type="entry name" value="IS701-like_DDE_dom"/>
</dbReference>
<keyword evidence="3" id="KW-1185">Reference proteome</keyword>
<organism evidence="2 3">
    <name type="scientific">Asticcacaulis benevestitus DSM 16100 = ATCC BAA-896</name>
    <dbReference type="NCBI Taxonomy" id="1121022"/>
    <lineage>
        <taxon>Bacteria</taxon>
        <taxon>Pseudomonadati</taxon>
        <taxon>Pseudomonadota</taxon>
        <taxon>Alphaproteobacteria</taxon>
        <taxon>Caulobacterales</taxon>
        <taxon>Caulobacteraceae</taxon>
        <taxon>Asticcacaulis</taxon>
    </lineage>
</organism>
<feature type="domain" description="Transposase IS701-like DDE" evidence="1">
    <location>
        <begin position="1"/>
        <end position="203"/>
    </location>
</feature>
<reference evidence="2 3" key="1">
    <citation type="journal article" date="2014" name="Nature">
        <title>Sequential evolution of bacterial morphology by co-option of a developmental regulator.</title>
        <authorList>
            <person name="Jiang C."/>
            <person name="Brown P.J."/>
            <person name="Ducret A."/>
            <person name="Brun Y.V."/>
        </authorList>
    </citation>
    <scope>NUCLEOTIDE SEQUENCE [LARGE SCALE GENOMIC DNA]</scope>
    <source>
        <strain evidence="2 3">DSM 16100</strain>
    </source>
</reference>
<name>V4PYY1_9CAUL</name>
<evidence type="ECO:0000313" key="2">
    <source>
        <dbReference type="EMBL" id="ESQ92619.1"/>
    </source>
</evidence>
<dbReference type="AlphaFoldDB" id="V4PYY1"/>
<evidence type="ECO:0000313" key="3">
    <source>
        <dbReference type="Proteomes" id="UP000017837"/>
    </source>
</evidence>